<dbReference type="NCBIfam" id="NF004066">
    <property type="entry name" value="PRK05580.1-3"/>
    <property type="match status" value="1"/>
</dbReference>
<proteinExistence type="inferred from homology"/>
<feature type="binding site" evidence="12">
    <location>
        <position position="461"/>
    </location>
    <ligand>
        <name>Zn(2+)</name>
        <dbReference type="ChEBI" id="CHEBI:29105"/>
        <label>2</label>
    </ligand>
</feature>
<dbReference type="CDD" id="cd17929">
    <property type="entry name" value="DEXHc_priA"/>
    <property type="match status" value="1"/>
</dbReference>
<feature type="binding site" evidence="12">
    <location>
        <position position="476"/>
    </location>
    <ligand>
        <name>Zn(2+)</name>
        <dbReference type="ChEBI" id="CHEBI:29105"/>
        <label>2</label>
    </ligand>
</feature>
<dbReference type="Proteomes" id="UP000000496">
    <property type="component" value="Chromosome gsn.131"/>
</dbReference>
<dbReference type="InterPro" id="IPR041236">
    <property type="entry name" value="PriA_C"/>
</dbReference>
<dbReference type="PANTHER" id="PTHR30580">
    <property type="entry name" value="PRIMOSOMAL PROTEIN N"/>
    <property type="match status" value="1"/>
</dbReference>
<protein>
    <recommendedName>
        <fullName evidence="12">Replication restart protein PriA</fullName>
    </recommendedName>
    <alternativeName>
        <fullName evidence="12">ATP-dependent DNA helicase PriA</fullName>
        <ecNumber evidence="12">5.6.2.4</ecNumber>
    </alternativeName>
    <alternativeName>
        <fullName evidence="12">DNA 3'-5' helicase PriA</fullName>
    </alternativeName>
</protein>
<keyword evidence="9 12" id="KW-0238">DNA-binding</keyword>
<dbReference type="InterPro" id="IPR014001">
    <property type="entry name" value="Helicase_ATP-bd"/>
</dbReference>
<evidence type="ECO:0000256" key="2">
    <source>
        <dbReference type="ARBA" id="ARBA00022705"/>
    </source>
</evidence>
<comment type="cofactor">
    <cofactor evidence="12">
        <name>Zn(2+)</name>
        <dbReference type="ChEBI" id="CHEBI:29105"/>
    </cofactor>
    <text evidence="12">Binds 2 zinc ions per subunit.</text>
</comment>
<dbReference type="Gene3D" id="3.40.1440.60">
    <property type="entry name" value="PriA, 3(prime) DNA-binding domain"/>
    <property type="match status" value="1"/>
</dbReference>
<dbReference type="FunFam" id="3.40.50.300:FF:000489">
    <property type="entry name" value="Primosome assembly protein PriA"/>
    <property type="match status" value="1"/>
</dbReference>
<evidence type="ECO:0000259" key="13">
    <source>
        <dbReference type="PROSITE" id="PS51192"/>
    </source>
</evidence>
<dbReference type="GO" id="GO:0006270">
    <property type="term" value="P:DNA replication initiation"/>
    <property type="evidence" value="ECO:0007669"/>
    <property type="project" value="TreeGrafter"/>
</dbReference>
<evidence type="ECO:0000256" key="3">
    <source>
        <dbReference type="ARBA" id="ARBA00022723"/>
    </source>
</evidence>
<dbReference type="Pfam" id="PF00271">
    <property type="entry name" value="Helicase_C"/>
    <property type="match status" value="1"/>
</dbReference>
<feature type="binding site" evidence="12">
    <location>
        <position position="479"/>
    </location>
    <ligand>
        <name>Zn(2+)</name>
        <dbReference type="ChEBI" id="CHEBI:29105"/>
        <label>2</label>
    </ligand>
</feature>
<comment type="catalytic activity">
    <reaction evidence="12">
        <text>Couples ATP hydrolysis with the unwinding of duplex DNA by translocating in the 3'-5' direction.</text>
        <dbReference type="EC" id="5.6.2.4"/>
    </reaction>
</comment>
<dbReference type="Pfam" id="PF17764">
    <property type="entry name" value="PriA_3primeBD"/>
    <property type="match status" value="1"/>
</dbReference>
<dbReference type="Pfam" id="PF18074">
    <property type="entry name" value="PriA_C"/>
    <property type="match status" value="1"/>
</dbReference>
<feature type="domain" description="Helicase ATP-binding" evidence="13">
    <location>
        <begin position="219"/>
        <end position="386"/>
    </location>
</feature>
<dbReference type="InterPro" id="IPR040498">
    <property type="entry name" value="PriA_CRR"/>
</dbReference>
<dbReference type="CDD" id="cd18804">
    <property type="entry name" value="SF2_C_priA"/>
    <property type="match status" value="1"/>
</dbReference>
<dbReference type="HAMAP" id="MF_00983">
    <property type="entry name" value="PriA"/>
    <property type="match status" value="1"/>
</dbReference>
<evidence type="ECO:0000256" key="11">
    <source>
        <dbReference type="ARBA" id="ARBA00048988"/>
    </source>
</evidence>
<evidence type="ECO:0000313" key="14">
    <source>
        <dbReference type="EMBL" id="CCB89563.1"/>
    </source>
</evidence>
<dbReference type="SMART" id="SM00487">
    <property type="entry name" value="DEXDc"/>
    <property type="match status" value="1"/>
</dbReference>
<dbReference type="InterPro" id="IPR027417">
    <property type="entry name" value="P-loop_NTPase"/>
</dbReference>
<sequence length="743" mass="83431">MSNTQLKLHYVSVLLDQGLNKPLDYSFSGDIEIGMRVLVPVQKSLRKATVVALKETPSVPHVQEVREVLTEETLISEDLFQLANWVSRYYCTPLRKVLHVILPATIRKETKAKEQLFVKRTLSPSQLAEHCRTLQQKNSAQAKVLEVLLKSPKGILLSELLEQSGCSKSPVETLAKKKLLTLETVQINRSPLEDLEFFQTKPKTLKEEQRLTLDKIQTSLKANSFKTHLIHGITGSGKTEIYLQAIHEARAQKKGVILLVPEIALTSQTIERLKSRFTEKLGILHHRLSDGERFDIWHSIRKGDISIVVGARSAIFCPVKNLGLIIVDEEHESSYKQMEEQPCYHARDVAIMRGKFSNATVVLGSATPSLETYANAKSGKYALSVLTKRATDAHLPKVQFVNMKEEFSRAGGFTLFSEALLDAIKKRVQKGEQSLLFLNRRGYHTFQLCTNCDQSIKCPHCDVSLTFHKKNNYLACHLCGFILAPPPVQCPYCQATASLQYKGVGTEQVERTLHALFPDIRTLRMDADTTRHKGSHDLLLKSFRSGKADVLIGTQMIAKGLHFPAVTFVGVLNSDGALNLPDFRSSEWVFQLLTQVSGRAGRGELAGEVIIQTCMPDNPILSLAAKEDYLTFFQREIESRELFGYPPFARLAKITFSGPDEKKVLAFAEQIQNSLIDKLPPSYTIFPVIASGYAKIKDQFRFKLLMKGARSQVLSDAIEYVLNNRHERAIRTLVDIDPISTFT</sequence>
<dbReference type="GO" id="GO:0006310">
    <property type="term" value="P:DNA recombination"/>
    <property type="evidence" value="ECO:0007669"/>
    <property type="project" value="InterPro"/>
</dbReference>
<keyword evidence="7 12" id="KW-0862">Zinc</keyword>
<keyword evidence="5 12" id="KW-0378">Hydrolase</keyword>
<evidence type="ECO:0000256" key="6">
    <source>
        <dbReference type="ARBA" id="ARBA00022806"/>
    </source>
</evidence>
<dbReference type="EMBL" id="FR872582">
    <property type="protein sequence ID" value="CCB89563.1"/>
    <property type="molecule type" value="Genomic_DNA"/>
</dbReference>
<evidence type="ECO:0000256" key="1">
    <source>
        <dbReference type="ARBA" id="ARBA00022515"/>
    </source>
</evidence>
<dbReference type="PROSITE" id="PS51192">
    <property type="entry name" value="HELICASE_ATP_BIND_1"/>
    <property type="match status" value="1"/>
</dbReference>
<evidence type="ECO:0000256" key="4">
    <source>
        <dbReference type="ARBA" id="ARBA00022741"/>
    </source>
</evidence>
<feature type="binding site" evidence="12">
    <location>
        <position position="490"/>
    </location>
    <ligand>
        <name>Zn(2+)</name>
        <dbReference type="ChEBI" id="CHEBI:29105"/>
        <label>1</label>
    </ligand>
</feature>
<dbReference type="eggNOG" id="COG1198">
    <property type="taxonomic scope" value="Bacteria"/>
</dbReference>
<accession>F8L9M6</accession>
<dbReference type="Gene3D" id="3.40.50.300">
    <property type="entry name" value="P-loop containing nucleotide triphosphate hydrolases"/>
    <property type="match status" value="2"/>
</dbReference>
<feature type="binding site" evidence="12">
    <location>
        <position position="493"/>
    </location>
    <ligand>
        <name>Zn(2+)</name>
        <dbReference type="ChEBI" id="CHEBI:29105"/>
        <label>1</label>
    </ligand>
</feature>
<keyword evidence="15" id="KW-1185">Reference proteome</keyword>
<dbReference type="GO" id="GO:1990077">
    <property type="term" value="C:primosome complex"/>
    <property type="evidence" value="ECO:0007669"/>
    <property type="project" value="UniProtKB-UniRule"/>
</dbReference>
<keyword evidence="2 12" id="KW-0235">DNA replication</keyword>
<dbReference type="GO" id="GO:0016887">
    <property type="term" value="F:ATP hydrolysis activity"/>
    <property type="evidence" value="ECO:0007669"/>
    <property type="project" value="RHEA"/>
</dbReference>
<comment type="function">
    <text evidence="12">Initiates the restart of stalled replication forks, which reloads the replicative helicase on sites other than the origin of replication. Recognizes and binds to abandoned replication forks and remodels them to uncover a helicase loading site. Promotes assembly of the primosome at these replication forks.</text>
</comment>
<dbReference type="InterPro" id="IPR042115">
    <property type="entry name" value="PriA_3primeBD_sf"/>
</dbReference>
<dbReference type="InterPro" id="IPR001650">
    <property type="entry name" value="Helicase_C-like"/>
</dbReference>
<keyword evidence="6 12" id="KW-0347">Helicase</keyword>
<keyword evidence="3 12" id="KW-0479">Metal-binding</keyword>
<comment type="similarity">
    <text evidence="12">Belongs to the helicase family. PriA subfamily.</text>
</comment>
<evidence type="ECO:0000256" key="8">
    <source>
        <dbReference type="ARBA" id="ARBA00022840"/>
    </source>
</evidence>
<dbReference type="GO" id="GO:0008270">
    <property type="term" value="F:zinc ion binding"/>
    <property type="evidence" value="ECO:0007669"/>
    <property type="project" value="UniProtKB-UniRule"/>
</dbReference>
<dbReference type="InterPro" id="IPR011545">
    <property type="entry name" value="DEAD/DEAH_box_helicase_dom"/>
</dbReference>
<feature type="binding site" evidence="12">
    <location>
        <position position="449"/>
    </location>
    <ligand>
        <name>Zn(2+)</name>
        <dbReference type="ChEBI" id="CHEBI:29105"/>
        <label>1</label>
    </ligand>
</feature>
<dbReference type="KEGG" id="sng:SNE_A16860"/>
<evidence type="ECO:0000256" key="12">
    <source>
        <dbReference type="HAMAP-Rule" id="MF_00983"/>
    </source>
</evidence>
<evidence type="ECO:0000256" key="9">
    <source>
        <dbReference type="ARBA" id="ARBA00023125"/>
    </source>
</evidence>
<feature type="binding site" evidence="12">
    <location>
        <position position="452"/>
    </location>
    <ligand>
        <name>Zn(2+)</name>
        <dbReference type="ChEBI" id="CHEBI:29105"/>
        <label>1</label>
    </ligand>
</feature>
<dbReference type="AlphaFoldDB" id="F8L9M6"/>
<dbReference type="GO" id="GO:0003677">
    <property type="term" value="F:DNA binding"/>
    <property type="evidence" value="ECO:0007669"/>
    <property type="project" value="UniProtKB-UniRule"/>
</dbReference>
<dbReference type="GO" id="GO:0043138">
    <property type="term" value="F:3'-5' DNA helicase activity"/>
    <property type="evidence" value="ECO:0007669"/>
    <property type="project" value="UniProtKB-EC"/>
</dbReference>
<dbReference type="SUPFAM" id="SSF52540">
    <property type="entry name" value="P-loop containing nucleoside triphosphate hydrolases"/>
    <property type="match status" value="2"/>
</dbReference>
<dbReference type="Pfam" id="PF18319">
    <property type="entry name" value="Zn_ribbon_PriA"/>
    <property type="match status" value="1"/>
</dbReference>
<dbReference type="STRING" id="331113.SNE_A16860"/>
<dbReference type="NCBIfam" id="TIGR00595">
    <property type="entry name" value="priA"/>
    <property type="match status" value="1"/>
</dbReference>
<dbReference type="GO" id="GO:0006269">
    <property type="term" value="P:DNA replication, synthesis of primer"/>
    <property type="evidence" value="ECO:0007669"/>
    <property type="project" value="UniProtKB-KW"/>
</dbReference>
<dbReference type="InterPro" id="IPR041222">
    <property type="entry name" value="PriA_3primeBD"/>
</dbReference>
<organism evidence="14 15">
    <name type="scientific">Simkania negevensis (strain ATCC VR-1471 / DSM 27360 / Z)</name>
    <dbReference type="NCBI Taxonomy" id="331113"/>
    <lineage>
        <taxon>Bacteria</taxon>
        <taxon>Pseudomonadati</taxon>
        <taxon>Chlamydiota</taxon>
        <taxon>Chlamydiia</taxon>
        <taxon>Parachlamydiales</taxon>
        <taxon>Simkaniaceae</taxon>
        <taxon>Simkania</taxon>
    </lineage>
</organism>
<dbReference type="Pfam" id="PF00270">
    <property type="entry name" value="DEAD"/>
    <property type="match status" value="1"/>
</dbReference>
<dbReference type="PANTHER" id="PTHR30580:SF0">
    <property type="entry name" value="PRIMOSOMAL PROTEIN N"/>
    <property type="match status" value="1"/>
</dbReference>
<dbReference type="GO" id="GO:0005524">
    <property type="term" value="F:ATP binding"/>
    <property type="evidence" value="ECO:0007669"/>
    <property type="project" value="UniProtKB-UniRule"/>
</dbReference>
<name>F8L9M6_SIMNZ</name>
<reference evidence="14 15" key="1">
    <citation type="journal article" date="2011" name="Mol. Biol. Evol.">
        <title>Unity in variety--the pan-genome of the Chlamydiae.</title>
        <authorList>
            <person name="Collingro A."/>
            <person name="Tischler P."/>
            <person name="Weinmaier T."/>
            <person name="Penz T."/>
            <person name="Heinz E."/>
            <person name="Brunham R.C."/>
            <person name="Read T.D."/>
            <person name="Bavoil P.M."/>
            <person name="Sachse K."/>
            <person name="Kahane S."/>
            <person name="Friedman M.G."/>
            <person name="Rattei T."/>
            <person name="Myers G.S."/>
            <person name="Horn M."/>
        </authorList>
    </citation>
    <scope>NUCLEOTIDE SEQUENCE [LARGE SCALE GENOMIC DNA]</scope>
    <source>
        <strain evidence="15">ATCC VR-1471 / Z</strain>
    </source>
</reference>
<keyword evidence="1 12" id="KW-0639">Primosome</keyword>
<dbReference type="InterPro" id="IPR005259">
    <property type="entry name" value="PriA"/>
</dbReference>
<keyword evidence="8 12" id="KW-0067">ATP-binding</keyword>
<evidence type="ECO:0000256" key="10">
    <source>
        <dbReference type="ARBA" id="ARBA00023235"/>
    </source>
</evidence>
<dbReference type="EC" id="5.6.2.4" evidence="12"/>
<feature type="binding site" evidence="12">
    <location>
        <position position="458"/>
    </location>
    <ligand>
        <name>Zn(2+)</name>
        <dbReference type="ChEBI" id="CHEBI:29105"/>
        <label>2</label>
    </ligand>
</feature>
<dbReference type="GO" id="GO:0006302">
    <property type="term" value="P:double-strand break repair"/>
    <property type="evidence" value="ECO:0007669"/>
    <property type="project" value="InterPro"/>
</dbReference>
<evidence type="ECO:0000313" key="15">
    <source>
        <dbReference type="Proteomes" id="UP000000496"/>
    </source>
</evidence>
<dbReference type="SMART" id="SM00490">
    <property type="entry name" value="HELICc"/>
    <property type="match status" value="1"/>
</dbReference>
<comment type="catalytic activity">
    <reaction evidence="11 12">
        <text>ATP + H2O = ADP + phosphate + H(+)</text>
        <dbReference type="Rhea" id="RHEA:13065"/>
        <dbReference type="ChEBI" id="CHEBI:15377"/>
        <dbReference type="ChEBI" id="CHEBI:15378"/>
        <dbReference type="ChEBI" id="CHEBI:30616"/>
        <dbReference type="ChEBI" id="CHEBI:43474"/>
        <dbReference type="ChEBI" id="CHEBI:456216"/>
        <dbReference type="EC" id="5.6.2.4"/>
    </reaction>
</comment>
<dbReference type="HOGENOM" id="CLU_013353_3_1_0"/>
<dbReference type="OrthoDB" id="9759544at2"/>
<evidence type="ECO:0000256" key="5">
    <source>
        <dbReference type="ARBA" id="ARBA00022801"/>
    </source>
</evidence>
<keyword evidence="10 12" id="KW-0413">Isomerase</keyword>
<evidence type="ECO:0000256" key="7">
    <source>
        <dbReference type="ARBA" id="ARBA00022833"/>
    </source>
</evidence>
<keyword evidence="4 12" id="KW-0547">Nucleotide-binding</keyword>
<gene>
    <name evidence="12 14" type="primary">priA</name>
    <name evidence="14" type="ordered locus">SNE_A16860</name>
</gene>
<comment type="subunit">
    <text evidence="12">Component of the replication restart primosome.</text>
</comment>